<dbReference type="PATRIC" id="fig|908627.4.peg.1184"/>
<gene>
    <name evidence="2" type="ORF">EOS_05370</name>
</gene>
<dbReference type="Proteomes" id="UP000035963">
    <property type="component" value="Unassembled WGS sequence"/>
</dbReference>
<organism evidence="2 3">
    <name type="scientific">Caballeronia mineralivorans PML1(12)</name>
    <dbReference type="NCBI Taxonomy" id="908627"/>
    <lineage>
        <taxon>Bacteria</taxon>
        <taxon>Pseudomonadati</taxon>
        <taxon>Pseudomonadota</taxon>
        <taxon>Betaproteobacteria</taxon>
        <taxon>Burkholderiales</taxon>
        <taxon>Burkholderiaceae</taxon>
        <taxon>Caballeronia</taxon>
    </lineage>
</organism>
<keyword evidence="1" id="KW-0472">Membrane</keyword>
<keyword evidence="1" id="KW-0812">Transmembrane</keyword>
<feature type="transmembrane region" description="Helical" evidence="1">
    <location>
        <begin position="68"/>
        <end position="91"/>
    </location>
</feature>
<name>A0A0J1D3D1_9BURK</name>
<proteinExistence type="predicted"/>
<keyword evidence="1" id="KW-1133">Transmembrane helix</keyword>
<dbReference type="RefSeq" id="WP_047845575.1">
    <property type="nucleotide sequence ID" value="NZ_AEJF01000044.1"/>
</dbReference>
<comment type="caution">
    <text evidence="2">The sequence shown here is derived from an EMBL/GenBank/DDBJ whole genome shotgun (WGS) entry which is preliminary data.</text>
</comment>
<evidence type="ECO:0000256" key="1">
    <source>
        <dbReference type="SAM" id="Phobius"/>
    </source>
</evidence>
<dbReference type="EMBL" id="AEJF01000044">
    <property type="protein sequence ID" value="KLU27239.1"/>
    <property type="molecule type" value="Genomic_DNA"/>
</dbReference>
<feature type="transmembrane region" description="Helical" evidence="1">
    <location>
        <begin position="24"/>
        <end position="48"/>
    </location>
</feature>
<keyword evidence="3" id="KW-1185">Reference proteome</keyword>
<evidence type="ECO:0000313" key="3">
    <source>
        <dbReference type="Proteomes" id="UP000035963"/>
    </source>
</evidence>
<protein>
    <submittedName>
        <fullName evidence="2">Uncharacterized protein</fullName>
    </submittedName>
</protein>
<evidence type="ECO:0000313" key="2">
    <source>
        <dbReference type="EMBL" id="KLU27239.1"/>
    </source>
</evidence>
<accession>A0A0J1D3D1</accession>
<reference evidence="2 3" key="1">
    <citation type="journal article" date="2015" name="Genome Announc.">
        <title>Draft Genome Sequence of Burkholderia sp. Strain PML1(12), an Ectomycorrhizosphere-Inhabiting Bacterium with Effective Mineral-Weathering Ability.</title>
        <authorList>
            <person name="Uroz S."/>
            <person name="Oger P."/>
        </authorList>
    </citation>
    <scope>NUCLEOTIDE SEQUENCE [LARGE SCALE GENOMIC DNA]</scope>
    <source>
        <strain evidence="3">PML1(12)</strain>
    </source>
</reference>
<dbReference type="OrthoDB" id="9134898at2"/>
<dbReference type="AlphaFoldDB" id="A0A0J1D3D1"/>
<sequence length="101" mass="10897">MTTQIPLNGPSSTSGRDVVAPRGVISAVLAGLLLLVTMLFLLSLGATLEALIEKYYLGTVSSRYDPLFAMLIPATGGTGIAVLVLLLLRMIGNWRRRKRVR</sequence>